<dbReference type="PIRSF" id="PIRSF011911">
    <property type="entry name" value="A118_put_portal"/>
    <property type="match status" value="1"/>
</dbReference>
<reference evidence="2" key="1">
    <citation type="submission" date="2020-01" db="EMBL/GenBank/DDBJ databases">
        <title>First Reported Case and Whole Genome of Weissella confusa in an Equid.</title>
        <authorList>
            <person name="Little S.V."/>
            <person name="Lawhon S.D."/>
        </authorList>
    </citation>
    <scope>NUCLEOTIDE SEQUENCE</scope>
    <source>
        <strain evidence="2">718955</strain>
    </source>
</reference>
<dbReference type="RefSeq" id="WP_161691353.1">
    <property type="nucleotide sequence ID" value="NZ_JAAAMQ010000020.1"/>
</dbReference>
<evidence type="ECO:0000313" key="2">
    <source>
        <dbReference type="EMBL" id="NBA12198.1"/>
    </source>
</evidence>
<organism evidence="2 3">
    <name type="scientific">Weissella confusa</name>
    <name type="common">Lactobacillus confusus</name>
    <dbReference type="NCBI Taxonomy" id="1583"/>
    <lineage>
        <taxon>Bacteria</taxon>
        <taxon>Bacillati</taxon>
        <taxon>Bacillota</taxon>
        <taxon>Bacilli</taxon>
        <taxon>Lactobacillales</taxon>
        <taxon>Lactobacillaceae</taxon>
        <taxon>Weissella</taxon>
    </lineage>
</organism>
<dbReference type="NCBIfam" id="TIGR01542">
    <property type="entry name" value="A118_put_portal"/>
    <property type="match status" value="1"/>
</dbReference>
<dbReference type="EMBL" id="JAAAMQ010000020">
    <property type="protein sequence ID" value="NBA12198.1"/>
    <property type="molecule type" value="Genomic_DNA"/>
</dbReference>
<evidence type="ECO:0000313" key="3">
    <source>
        <dbReference type="Proteomes" id="UP000719917"/>
    </source>
</evidence>
<name>A0AAJ2YZL7_WEICO</name>
<sequence length="491" mass="55361">MGVVGTLNKITDHPRIGVSEREYDRIRDDLRFFKGDFPMVKYKNTYGLEQTRDYISLNMAQVLVRRMSSILVNEQMTFVIGKDGSPADVYAHRVLDNNGFIKNFERYLESALALGGLAMRPYYDAGSNTIKIAWIQAPVFYPLQSNGNDVSEAAIATKTTTTEGQKTIYWTLLEFHSWNGDEYVIDNELYRSEDATQVGVPQSLTALDIYADLEPHATVDNLTRPLFVYMKPFGFNNKDIMSPLGLSIYDNARNTLQQINDTYDQFNWEIKMGQRRVMVPESLTTVHDERGTGYMRQFFDTDQSVFVGMAGGIDENGGIKDLTTDIRTEQYVSAMNQFIKTLEMQVGLSTGTFSFDAQGLKTATEVVSENSMTYQTRNSHLNNVERAIQELIISVLELGKSYDLYNGDIPTLNDVQLNFDDGVFLDKTAQLDYYAKAVAAGLYSKKRTIETVFDVTDEDAEKILAEIQSESQGPLSPQDNLMYGQATGDDD</sequence>
<evidence type="ECO:0000256" key="1">
    <source>
        <dbReference type="SAM" id="MobiDB-lite"/>
    </source>
</evidence>
<feature type="region of interest" description="Disordered" evidence="1">
    <location>
        <begin position="467"/>
        <end position="491"/>
    </location>
</feature>
<proteinExistence type="predicted"/>
<dbReference type="AlphaFoldDB" id="A0AAJ2YZL7"/>
<dbReference type="InterPro" id="IPR021145">
    <property type="entry name" value="Portal_protein_SPP1_Gp6-like"/>
</dbReference>
<accession>A0AAJ2YZL7</accession>
<gene>
    <name evidence="2" type="ORF">GTU77_08235</name>
</gene>
<dbReference type="Pfam" id="PF05133">
    <property type="entry name" value="SPP1_portal"/>
    <property type="match status" value="1"/>
</dbReference>
<dbReference type="InterPro" id="IPR006432">
    <property type="entry name" value="Phage_portal_A118-type"/>
</dbReference>
<feature type="compositionally biased region" description="Polar residues" evidence="1">
    <location>
        <begin position="468"/>
        <end position="479"/>
    </location>
</feature>
<protein>
    <submittedName>
        <fullName evidence="2">Phage portal protein</fullName>
    </submittedName>
</protein>
<comment type="caution">
    <text evidence="2">The sequence shown here is derived from an EMBL/GenBank/DDBJ whole genome shotgun (WGS) entry which is preliminary data.</text>
</comment>
<dbReference type="Proteomes" id="UP000719917">
    <property type="component" value="Unassembled WGS sequence"/>
</dbReference>